<proteinExistence type="predicted"/>
<evidence type="ECO:0000313" key="2">
    <source>
        <dbReference type="Proteomes" id="UP000186817"/>
    </source>
</evidence>
<keyword evidence="2" id="KW-1185">Reference proteome</keyword>
<dbReference type="EMBL" id="LSRX01000090">
    <property type="protein sequence ID" value="OLQ09785.1"/>
    <property type="molecule type" value="Genomic_DNA"/>
</dbReference>
<comment type="caution">
    <text evidence="1">The sequence shown here is derived from an EMBL/GenBank/DDBJ whole genome shotgun (WGS) entry which is preliminary data.</text>
</comment>
<dbReference type="Proteomes" id="UP000186817">
    <property type="component" value="Unassembled WGS sequence"/>
</dbReference>
<accession>A0A1Q9EQS4</accession>
<reference evidence="1 2" key="1">
    <citation type="submission" date="2016-02" db="EMBL/GenBank/DDBJ databases">
        <title>Genome analysis of coral dinoflagellate symbionts highlights evolutionary adaptations to a symbiotic lifestyle.</title>
        <authorList>
            <person name="Aranda M."/>
            <person name="Li Y."/>
            <person name="Liew Y.J."/>
            <person name="Baumgarten S."/>
            <person name="Simakov O."/>
            <person name="Wilson M."/>
            <person name="Piel J."/>
            <person name="Ashoor H."/>
            <person name="Bougouffa S."/>
            <person name="Bajic V.B."/>
            <person name="Ryu T."/>
            <person name="Ravasi T."/>
            <person name="Bayer T."/>
            <person name="Micklem G."/>
            <person name="Kim H."/>
            <person name="Bhak J."/>
            <person name="Lajeunesse T.C."/>
            <person name="Voolstra C.R."/>
        </authorList>
    </citation>
    <scope>NUCLEOTIDE SEQUENCE [LARGE SCALE GENOMIC DNA]</scope>
    <source>
        <strain evidence="1 2">CCMP2467</strain>
    </source>
</reference>
<evidence type="ECO:0000313" key="1">
    <source>
        <dbReference type="EMBL" id="OLQ09785.1"/>
    </source>
</evidence>
<dbReference type="AlphaFoldDB" id="A0A1Q9EQS4"/>
<organism evidence="1 2">
    <name type="scientific">Symbiodinium microadriaticum</name>
    <name type="common">Dinoflagellate</name>
    <name type="synonym">Zooxanthella microadriatica</name>
    <dbReference type="NCBI Taxonomy" id="2951"/>
    <lineage>
        <taxon>Eukaryota</taxon>
        <taxon>Sar</taxon>
        <taxon>Alveolata</taxon>
        <taxon>Dinophyceae</taxon>
        <taxon>Suessiales</taxon>
        <taxon>Symbiodiniaceae</taxon>
        <taxon>Symbiodinium</taxon>
    </lineage>
</organism>
<name>A0A1Q9EQS4_SYMMI</name>
<sequence length="109" mass="12052">MKLVKRTAAFTNPGKDQNPVPICLNNVRARLPTVANVAVTSDVVVQETVLMCGQAAEIWRLCQHNVDRVKAYKSGRRLRCMEFRQLRSGRLLPQQPTAATHARGASVLG</sequence>
<protein>
    <submittedName>
        <fullName evidence="1">Uncharacterized protein</fullName>
    </submittedName>
</protein>
<gene>
    <name evidence="1" type="ORF">AK812_SmicGene6592</name>
</gene>